<reference evidence="6 7" key="3">
    <citation type="journal article" date="2015" name="Genome Announc.">
        <title>Draft Genome Sequence of the Archiascomycetous Yeast Saitoella complicata.</title>
        <authorList>
            <person name="Yamauchi K."/>
            <person name="Kondo S."/>
            <person name="Hamamoto M."/>
            <person name="Takahashi Y."/>
            <person name="Ogura Y."/>
            <person name="Hayashi T."/>
            <person name="Nishida H."/>
        </authorList>
    </citation>
    <scope>NUCLEOTIDE SEQUENCE [LARGE SCALE GENOMIC DNA]</scope>
    <source>
        <strain evidence="6 7">NRRL Y-17804</strain>
    </source>
</reference>
<feature type="compositionally biased region" description="Acidic residues" evidence="5">
    <location>
        <begin position="203"/>
        <end position="220"/>
    </location>
</feature>
<dbReference type="Pfam" id="PF11705">
    <property type="entry name" value="RNA_pol_3_Rpc31"/>
    <property type="match status" value="1"/>
</dbReference>
<organism evidence="6 7">
    <name type="scientific">Saitoella complicata (strain BCRC 22490 / CBS 7301 / JCM 7358 / NBRC 10748 / NRRL Y-17804)</name>
    <dbReference type="NCBI Taxonomy" id="698492"/>
    <lineage>
        <taxon>Eukaryota</taxon>
        <taxon>Fungi</taxon>
        <taxon>Dikarya</taxon>
        <taxon>Ascomycota</taxon>
        <taxon>Taphrinomycotina</taxon>
        <taxon>Taphrinomycotina incertae sedis</taxon>
        <taxon>Saitoella</taxon>
    </lineage>
</organism>
<protein>
    <recommendedName>
        <fullName evidence="4">DNA-directed RNA polymerase III subunit</fullName>
    </recommendedName>
</protein>
<comment type="function">
    <text evidence="4">DNA-dependent RNA polymerase catalyzes the transcription of DNA into RNA using the four ribonucleoside triphosphates as substrates. Specific peripheric component of RNA polymerase III which synthesizes small RNAs, such as 5S rRNA and tRNAs.</text>
</comment>
<evidence type="ECO:0000256" key="4">
    <source>
        <dbReference type="PIRNR" id="PIRNR000777"/>
    </source>
</evidence>
<keyword evidence="3 4" id="KW-0539">Nucleus</keyword>
<evidence type="ECO:0000256" key="1">
    <source>
        <dbReference type="ARBA" id="ARBA00004123"/>
    </source>
</evidence>
<dbReference type="Proteomes" id="UP000033140">
    <property type="component" value="Unassembled WGS sequence"/>
</dbReference>
<comment type="subcellular location">
    <subcellularLocation>
        <location evidence="1 4">Nucleus</location>
    </subcellularLocation>
</comment>
<gene>
    <name evidence="6" type="ORF">G7K_0905-t1</name>
</gene>
<accession>A0A0E9NAE9</accession>
<comment type="caution">
    <text evidence="6">The sequence shown here is derived from an EMBL/GenBank/DDBJ whole genome shotgun (WGS) entry which is preliminary data.</text>
</comment>
<dbReference type="GO" id="GO:0006383">
    <property type="term" value="P:transcription by RNA polymerase III"/>
    <property type="evidence" value="ECO:0007669"/>
    <property type="project" value="UniProtKB-UniRule"/>
</dbReference>
<keyword evidence="7" id="KW-1185">Reference proteome</keyword>
<dbReference type="InterPro" id="IPR024661">
    <property type="entry name" value="RNA_pol_III_Rpc31"/>
</dbReference>
<dbReference type="OrthoDB" id="5377312at2759"/>
<dbReference type="PIRSF" id="PIRSF000777">
    <property type="entry name" value="RNA_polIII_C31"/>
    <property type="match status" value="1"/>
</dbReference>
<dbReference type="GO" id="GO:0005666">
    <property type="term" value="C:RNA polymerase III complex"/>
    <property type="evidence" value="ECO:0007669"/>
    <property type="project" value="UniProtKB-UniRule"/>
</dbReference>
<comment type="similarity">
    <text evidence="2 4">Belongs to the eukaryotic RPC7 RNA polymerase subunit family.</text>
</comment>
<sequence length="220" mass="24837">MSRGGFRGRGRGGARGFQGWSNGMWERDVSAMELFPKTHVPQQTDPTENERLAAKFATDLAVQIKEESAFYITIKATEKQQQEALLTSTTDEDGIERYSDRYKVHLQNRPERQVLTSLPQPQILDPTYFPAELHSAFTGAGGARKKVKKLDMETFLDQTLAPMMRSTNDDGEGEDEVEEEADDMEDDFGDDDDNDYGENYFDNGEEYGDGLEDDGGEDFF</sequence>
<reference evidence="6 7" key="2">
    <citation type="journal article" date="2014" name="J. Gen. Appl. Microbiol.">
        <title>The early diverging ascomycetous budding yeast Saitoella complicata has three histone deacetylases belonging to the Clr6, Hos2, and Rpd3 lineages.</title>
        <authorList>
            <person name="Nishida H."/>
            <person name="Matsumoto T."/>
            <person name="Kondo S."/>
            <person name="Hamamoto M."/>
            <person name="Yoshikawa H."/>
        </authorList>
    </citation>
    <scope>NUCLEOTIDE SEQUENCE [LARGE SCALE GENOMIC DNA]</scope>
    <source>
        <strain evidence="6 7">NRRL Y-17804</strain>
    </source>
</reference>
<dbReference type="PANTHER" id="PTHR15367:SF2">
    <property type="entry name" value="DNA-DIRECTED RNA POLYMERASE III SUBUNIT"/>
    <property type="match status" value="1"/>
</dbReference>
<feature type="compositionally biased region" description="Acidic residues" evidence="5">
    <location>
        <begin position="169"/>
        <end position="196"/>
    </location>
</feature>
<comment type="subunit">
    <text evidence="4">Component of the RNA polymerase III (Pol III) complex.</text>
</comment>
<feature type="region of interest" description="Disordered" evidence="5">
    <location>
        <begin position="161"/>
        <end position="220"/>
    </location>
</feature>
<evidence type="ECO:0000256" key="3">
    <source>
        <dbReference type="ARBA" id="ARBA00023242"/>
    </source>
</evidence>
<evidence type="ECO:0000256" key="2">
    <source>
        <dbReference type="ARBA" id="ARBA00008352"/>
    </source>
</evidence>
<name>A0A0E9NAE9_SAICN</name>
<dbReference type="EMBL" id="BACD03000005">
    <property type="protein sequence ID" value="GAO46681.1"/>
    <property type="molecule type" value="Genomic_DNA"/>
</dbReference>
<reference evidence="6 7" key="1">
    <citation type="journal article" date="2011" name="J. Gen. Appl. Microbiol.">
        <title>Draft genome sequencing of the enigmatic yeast Saitoella complicata.</title>
        <authorList>
            <person name="Nishida H."/>
            <person name="Hamamoto M."/>
            <person name="Sugiyama J."/>
        </authorList>
    </citation>
    <scope>NUCLEOTIDE SEQUENCE [LARGE SCALE GENOMIC DNA]</scope>
    <source>
        <strain evidence="6 7">NRRL Y-17804</strain>
    </source>
</reference>
<dbReference type="STRING" id="698492.A0A0E9NAE9"/>
<evidence type="ECO:0000256" key="5">
    <source>
        <dbReference type="SAM" id="MobiDB-lite"/>
    </source>
</evidence>
<evidence type="ECO:0000313" key="6">
    <source>
        <dbReference type="EMBL" id="GAO46681.1"/>
    </source>
</evidence>
<dbReference type="AlphaFoldDB" id="A0A0E9NAE9"/>
<evidence type="ECO:0000313" key="7">
    <source>
        <dbReference type="Proteomes" id="UP000033140"/>
    </source>
</evidence>
<proteinExistence type="inferred from homology"/>
<dbReference type="PANTHER" id="PTHR15367">
    <property type="entry name" value="DNA-DIRECTED RNA POLYMERASE III"/>
    <property type="match status" value="1"/>
</dbReference>
<dbReference type="OMA" id="TFIDFTI"/>
<dbReference type="RefSeq" id="XP_019021526.1">
    <property type="nucleotide sequence ID" value="XM_019168066.1"/>
</dbReference>